<keyword evidence="9 16" id="KW-0812">Transmembrane</keyword>
<organism evidence="17 18">
    <name type="scientific">Seiridium unicorne</name>
    <dbReference type="NCBI Taxonomy" id="138068"/>
    <lineage>
        <taxon>Eukaryota</taxon>
        <taxon>Fungi</taxon>
        <taxon>Dikarya</taxon>
        <taxon>Ascomycota</taxon>
        <taxon>Pezizomycotina</taxon>
        <taxon>Sordariomycetes</taxon>
        <taxon>Xylariomycetidae</taxon>
        <taxon>Amphisphaeriales</taxon>
        <taxon>Sporocadaceae</taxon>
        <taxon>Seiridium</taxon>
    </lineage>
</organism>
<feature type="transmembrane region" description="Helical" evidence="16">
    <location>
        <begin position="6"/>
        <end position="31"/>
    </location>
</feature>
<evidence type="ECO:0000256" key="5">
    <source>
        <dbReference type="ARBA" id="ARBA00012699"/>
    </source>
</evidence>
<gene>
    <name evidence="17" type="ORF">SUNI508_00218</name>
</gene>
<dbReference type="PANTHER" id="PTHR12726">
    <property type="entry name" value="CERAMIDE GLUCOSYLTRANSFERASE"/>
    <property type="match status" value="1"/>
</dbReference>
<evidence type="ECO:0000256" key="15">
    <source>
        <dbReference type="SAM" id="MobiDB-lite"/>
    </source>
</evidence>
<evidence type="ECO:0000256" key="10">
    <source>
        <dbReference type="ARBA" id="ARBA00022989"/>
    </source>
</evidence>
<dbReference type="InterPro" id="IPR025993">
    <property type="entry name" value="Ceramide_glucosylTrfase"/>
</dbReference>
<sequence>MIPVTQAIGYACLCWGSIVLLVQGIGTFGIIDGSFKHFSSVPKKAVSPTLPEDDVPHITIIRPARGLEPYLYECLKSTFLQTYPKGKSTIYFCVSSKDDAAYSVMRRVIDEFPAHDARLFVEDEDPMLNGSEAGIENMGPNPKIRNLSRAYREVKGDIVWVADCNVWLSSSAAGHMVDRLCGLAPNGQRTKPCKLVHQLPIVVDTVSSLPRNSTETQALLSGASTPDDSQEVDTSIMAQGGGRLDEMYMSTTHAKFYSAINTVGIAPCVVGKSTMFRKSQLDEATDPARNPILAASASRLPNGLDYFSHFICEDHLIGDLLWRTNFPGFRNHGLNWGDLVVQPAAGMSVAAYTGRRVRWLRARKWTVLLATLVEPGVESLLCCFYISITLTTVPWFHQHLGIGQTWGTLLKAWGIGVTSWMLLDRMVSNRLHAGYSIDIDENTPAFAKGAKRGGAERRPFGQWLLAWLGRELLALPIWTWAVLLGTTVSWRGQNFRVGSDMSVVSIDAGHQSPTPSPPSGRVPNKID</sequence>
<protein>
    <recommendedName>
        <fullName evidence="6">Ceramide glucosyltransferase</fullName>
        <ecNumber evidence="5">2.4.1.80</ecNumber>
    </recommendedName>
    <alternativeName>
        <fullName evidence="13">Glucosylceramide synthase</fullName>
    </alternativeName>
    <alternativeName>
        <fullName evidence="14">UDP-glucose ceramide glucosyltransferase</fullName>
    </alternativeName>
    <alternativeName>
        <fullName evidence="12">UDP-glucose:N-acylsphingosine D-glucosyltransferase</fullName>
    </alternativeName>
</protein>
<dbReference type="InterPro" id="IPR029044">
    <property type="entry name" value="Nucleotide-diphossugar_trans"/>
</dbReference>
<evidence type="ECO:0000256" key="16">
    <source>
        <dbReference type="SAM" id="Phobius"/>
    </source>
</evidence>
<evidence type="ECO:0000256" key="7">
    <source>
        <dbReference type="ARBA" id="ARBA00022676"/>
    </source>
</evidence>
<evidence type="ECO:0000313" key="18">
    <source>
        <dbReference type="Proteomes" id="UP001408356"/>
    </source>
</evidence>
<dbReference type="EMBL" id="JARVKF010000001">
    <property type="protein sequence ID" value="KAK9426691.1"/>
    <property type="molecule type" value="Genomic_DNA"/>
</dbReference>
<comment type="subcellular location">
    <subcellularLocation>
        <location evidence="1">Membrane</location>
        <topology evidence="1">Multi-pass membrane protein</topology>
    </subcellularLocation>
</comment>
<comment type="caution">
    <text evidence="17">The sequence shown here is derived from an EMBL/GenBank/DDBJ whole genome shotgun (WGS) entry which is preliminary data.</text>
</comment>
<evidence type="ECO:0000313" key="17">
    <source>
        <dbReference type="EMBL" id="KAK9426691.1"/>
    </source>
</evidence>
<comment type="pathway">
    <text evidence="3">Sphingolipid metabolism.</text>
</comment>
<evidence type="ECO:0000256" key="11">
    <source>
        <dbReference type="ARBA" id="ARBA00023136"/>
    </source>
</evidence>
<evidence type="ECO:0000256" key="12">
    <source>
        <dbReference type="ARBA" id="ARBA00031017"/>
    </source>
</evidence>
<dbReference type="SUPFAM" id="SSF53448">
    <property type="entry name" value="Nucleotide-diphospho-sugar transferases"/>
    <property type="match status" value="1"/>
</dbReference>
<reference evidence="17 18" key="1">
    <citation type="journal article" date="2024" name="J. Plant Pathol.">
        <title>Sequence and assembly of the genome of Seiridium unicorne, isolate CBS 538.82, causal agent of cypress canker disease.</title>
        <authorList>
            <person name="Scali E."/>
            <person name="Rocca G.D."/>
            <person name="Danti R."/>
            <person name="Garbelotto M."/>
            <person name="Barberini S."/>
            <person name="Baroncelli R."/>
            <person name="Emiliani G."/>
        </authorList>
    </citation>
    <scope>NUCLEOTIDE SEQUENCE [LARGE SCALE GENOMIC DNA]</scope>
    <source>
        <strain evidence="17 18">BM-138-508</strain>
    </source>
</reference>
<comment type="pathway">
    <text evidence="2">Lipid metabolism; sphingolipid metabolism.</text>
</comment>
<proteinExistence type="inferred from homology"/>
<keyword evidence="11 16" id="KW-0472">Membrane</keyword>
<evidence type="ECO:0000256" key="4">
    <source>
        <dbReference type="ARBA" id="ARBA00006739"/>
    </source>
</evidence>
<evidence type="ECO:0000256" key="3">
    <source>
        <dbReference type="ARBA" id="ARBA00004991"/>
    </source>
</evidence>
<keyword evidence="7" id="KW-0328">Glycosyltransferase</keyword>
<name>A0ABR2VIT6_9PEZI</name>
<dbReference type="Pfam" id="PF13506">
    <property type="entry name" value="Glyco_transf_21"/>
    <property type="match status" value="1"/>
</dbReference>
<dbReference type="EC" id="2.4.1.80" evidence="5"/>
<evidence type="ECO:0000256" key="9">
    <source>
        <dbReference type="ARBA" id="ARBA00022692"/>
    </source>
</evidence>
<evidence type="ECO:0000256" key="1">
    <source>
        <dbReference type="ARBA" id="ARBA00004141"/>
    </source>
</evidence>
<comment type="similarity">
    <text evidence="4">Belongs to the glycosyltransferase 2 family.</text>
</comment>
<accession>A0ABR2VIT6</accession>
<evidence type="ECO:0000256" key="6">
    <source>
        <dbReference type="ARBA" id="ARBA00019988"/>
    </source>
</evidence>
<keyword evidence="8" id="KW-0808">Transferase</keyword>
<evidence type="ECO:0000256" key="8">
    <source>
        <dbReference type="ARBA" id="ARBA00022679"/>
    </source>
</evidence>
<evidence type="ECO:0000256" key="14">
    <source>
        <dbReference type="ARBA" id="ARBA00032575"/>
    </source>
</evidence>
<dbReference type="Proteomes" id="UP001408356">
    <property type="component" value="Unassembled WGS sequence"/>
</dbReference>
<keyword evidence="10 16" id="KW-1133">Transmembrane helix</keyword>
<feature type="region of interest" description="Disordered" evidence="15">
    <location>
        <begin position="506"/>
        <end position="527"/>
    </location>
</feature>
<evidence type="ECO:0000256" key="13">
    <source>
        <dbReference type="ARBA" id="ARBA00031543"/>
    </source>
</evidence>
<dbReference type="PANTHER" id="PTHR12726:SF0">
    <property type="entry name" value="CERAMIDE GLUCOSYLTRANSFERASE"/>
    <property type="match status" value="1"/>
</dbReference>
<keyword evidence="18" id="KW-1185">Reference proteome</keyword>
<evidence type="ECO:0000256" key="2">
    <source>
        <dbReference type="ARBA" id="ARBA00004760"/>
    </source>
</evidence>